<keyword evidence="6" id="KW-0805">Transcription regulation</keyword>
<dbReference type="Gene3D" id="3.30.540.10">
    <property type="entry name" value="Fructose-1,6-Bisphosphatase, subunit A, domain 1"/>
    <property type="match status" value="1"/>
</dbReference>
<dbReference type="GO" id="GO:0006020">
    <property type="term" value="P:inositol metabolic process"/>
    <property type="evidence" value="ECO:0007669"/>
    <property type="project" value="TreeGrafter"/>
</dbReference>
<feature type="binding site" evidence="8">
    <location>
        <position position="91"/>
    </location>
    <ligand>
        <name>Mg(2+)</name>
        <dbReference type="ChEBI" id="CHEBI:18420"/>
        <label>1</label>
        <note>catalytic</note>
    </ligand>
</feature>
<dbReference type="PRINTS" id="PR00377">
    <property type="entry name" value="IMPHPHTASES"/>
</dbReference>
<dbReference type="Pfam" id="PF00459">
    <property type="entry name" value="Inositol_P"/>
    <property type="match status" value="1"/>
</dbReference>
<comment type="cofactor">
    <cofactor evidence="2 8 9">
        <name>Mg(2+)</name>
        <dbReference type="ChEBI" id="CHEBI:18420"/>
    </cofactor>
</comment>
<comment type="similarity">
    <text evidence="3 9">Belongs to the inositol monophosphatase superfamily.</text>
</comment>
<organism evidence="10 11">
    <name type="scientific">Phocoenobacter uteri</name>
    <dbReference type="NCBI Taxonomy" id="146806"/>
    <lineage>
        <taxon>Bacteria</taxon>
        <taxon>Pseudomonadati</taxon>
        <taxon>Pseudomonadota</taxon>
        <taxon>Gammaproteobacteria</taxon>
        <taxon>Pasteurellales</taxon>
        <taxon>Pasteurellaceae</taxon>
        <taxon>Phocoenobacter</taxon>
    </lineage>
</organism>
<dbReference type="PRINTS" id="PR01959">
    <property type="entry name" value="SBIMPHPHTASE"/>
</dbReference>
<evidence type="ECO:0000256" key="7">
    <source>
        <dbReference type="ARBA" id="ARBA00022842"/>
    </source>
</evidence>
<evidence type="ECO:0000256" key="9">
    <source>
        <dbReference type="RuleBase" id="RU364068"/>
    </source>
</evidence>
<dbReference type="Proteomes" id="UP000255417">
    <property type="component" value="Unassembled WGS sequence"/>
</dbReference>
<sequence length="259" mass="28594">MNISIQQRYLFSQKLIKEAGKIALDYYLNRENLTIECKKGEKLDLVSIADKKVEEHIKSALNHSFPNDGFLGEESGADEMDSEFCWVVDPIDGTNPFLYGLHAWCVSIALLHNKEIVVGVIFDPVHNELFHACRGGGAFLNQKLIHTMNAISVKDGLMGLGISHRVSADTFTPVLNQLLLDGGMFIRNGSGALMLAYVAAGRLIGYFEPHINAWDVCAGILLIEESGGKVNHFLEGEGLHKGNYILATASNVLYQKFNK</sequence>
<dbReference type="GO" id="GO:0008934">
    <property type="term" value="F:inositol monophosphate 1-phosphatase activity"/>
    <property type="evidence" value="ECO:0007669"/>
    <property type="project" value="InterPro"/>
</dbReference>
<feature type="binding site" evidence="8">
    <location>
        <position position="215"/>
    </location>
    <ligand>
        <name>Mg(2+)</name>
        <dbReference type="ChEBI" id="CHEBI:18420"/>
        <label>1</label>
        <note>catalytic</note>
    </ligand>
</feature>
<dbReference type="GO" id="GO:0007165">
    <property type="term" value="P:signal transduction"/>
    <property type="evidence" value="ECO:0007669"/>
    <property type="project" value="TreeGrafter"/>
</dbReference>
<accession>A0A379CAD5</accession>
<name>A0A379CAD5_9PAST</name>
<dbReference type="AlphaFoldDB" id="A0A379CAD5"/>
<dbReference type="PROSITE" id="PS00629">
    <property type="entry name" value="IMP_1"/>
    <property type="match status" value="1"/>
</dbReference>
<reference evidence="10 11" key="1">
    <citation type="submission" date="2018-06" db="EMBL/GenBank/DDBJ databases">
        <authorList>
            <consortium name="Pathogen Informatics"/>
            <person name="Doyle S."/>
        </authorList>
    </citation>
    <scope>NUCLEOTIDE SEQUENCE [LARGE SCALE GENOMIC DNA]</scope>
    <source>
        <strain evidence="10 11">NCTC12872</strain>
    </source>
</reference>
<evidence type="ECO:0000256" key="4">
    <source>
        <dbReference type="ARBA" id="ARBA00022723"/>
    </source>
</evidence>
<evidence type="ECO:0000313" key="11">
    <source>
        <dbReference type="Proteomes" id="UP000255417"/>
    </source>
</evidence>
<dbReference type="InterPro" id="IPR033942">
    <property type="entry name" value="IMPase"/>
</dbReference>
<dbReference type="RefSeq" id="WP_115315712.1">
    <property type="nucleotide sequence ID" value="NZ_LWIF01000001.1"/>
</dbReference>
<evidence type="ECO:0000256" key="1">
    <source>
        <dbReference type="ARBA" id="ARBA00001033"/>
    </source>
</evidence>
<proteinExistence type="inferred from homology"/>
<protein>
    <recommendedName>
        <fullName evidence="9">Inositol-1-monophosphatase</fullName>
        <ecNumber evidence="9">3.1.3.25</ecNumber>
    </recommendedName>
</protein>
<evidence type="ECO:0000256" key="2">
    <source>
        <dbReference type="ARBA" id="ARBA00001946"/>
    </source>
</evidence>
<dbReference type="FunFam" id="3.30.540.10:FF:000003">
    <property type="entry name" value="Inositol-1-monophosphatase"/>
    <property type="match status" value="1"/>
</dbReference>
<dbReference type="OrthoDB" id="9785695at2"/>
<evidence type="ECO:0000313" key="10">
    <source>
        <dbReference type="EMBL" id="SUB59224.1"/>
    </source>
</evidence>
<comment type="catalytic activity">
    <reaction evidence="1 9">
        <text>a myo-inositol phosphate + H2O = myo-inositol + phosphate</text>
        <dbReference type="Rhea" id="RHEA:24056"/>
        <dbReference type="ChEBI" id="CHEBI:15377"/>
        <dbReference type="ChEBI" id="CHEBI:17268"/>
        <dbReference type="ChEBI" id="CHEBI:43474"/>
        <dbReference type="ChEBI" id="CHEBI:84139"/>
        <dbReference type="EC" id="3.1.3.25"/>
    </reaction>
</comment>
<dbReference type="InterPro" id="IPR020550">
    <property type="entry name" value="Inositol_monophosphatase_CS"/>
</dbReference>
<keyword evidence="11" id="KW-1185">Reference proteome</keyword>
<keyword evidence="7 8" id="KW-0460">Magnesium</keyword>
<gene>
    <name evidence="10" type="primary">suhB_1</name>
    <name evidence="10" type="ORF">NCTC12872_01206</name>
</gene>
<feature type="binding site" evidence="8">
    <location>
        <position position="89"/>
    </location>
    <ligand>
        <name>Mg(2+)</name>
        <dbReference type="ChEBI" id="CHEBI:18420"/>
        <label>1</label>
        <note>catalytic</note>
    </ligand>
</feature>
<dbReference type="GO" id="GO:0031564">
    <property type="term" value="P:transcription antitermination"/>
    <property type="evidence" value="ECO:0007669"/>
    <property type="project" value="UniProtKB-KW"/>
</dbReference>
<keyword evidence="6" id="KW-0804">Transcription</keyword>
<dbReference type="GO" id="GO:0046854">
    <property type="term" value="P:phosphatidylinositol phosphate biosynthetic process"/>
    <property type="evidence" value="ECO:0007669"/>
    <property type="project" value="InterPro"/>
</dbReference>
<keyword evidence="6" id="KW-0889">Transcription antitermination</keyword>
<dbReference type="PROSITE" id="PS00630">
    <property type="entry name" value="IMP_2"/>
    <property type="match status" value="1"/>
</dbReference>
<dbReference type="PANTHER" id="PTHR20854:SF4">
    <property type="entry name" value="INOSITOL-1-MONOPHOSPHATASE-RELATED"/>
    <property type="match status" value="1"/>
</dbReference>
<dbReference type="EC" id="3.1.3.25" evidence="9"/>
<feature type="binding site" evidence="8">
    <location>
        <position position="73"/>
    </location>
    <ligand>
        <name>Mg(2+)</name>
        <dbReference type="ChEBI" id="CHEBI:18420"/>
        <label>1</label>
        <note>catalytic</note>
    </ligand>
</feature>
<dbReference type="SUPFAM" id="SSF56655">
    <property type="entry name" value="Carbohydrate phosphatase"/>
    <property type="match status" value="1"/>
</dbReference>
<dbReference type="InterPro" id="IPR022337">
    <property type="entry name" value="Inositol_monophosphatase_SuhB"/>
</dbReference>
<dbReference type="PANTHER" id="PTHR20854">
    <property type="entry name" value="INOSITOL MONOPHOSPHATASE"/>
    <property type="match status" value="1"/>
</dbReference>
<feature type="binding site" evidence="8">
    <location>
        <position position="92"/>
    </location>
    <ligand>
        <name>Mg(2+)</name>
        <dbReference type="ChEBI" id="CHEBI:18420"/>
        <label>1</label>
        <note>catalytic</note>
    </ligand>
</feature>
<dbReference type="CDD" id="cd01639">
    <property type="entry name" value="IMPase"/>
    <property type="match status" value="1"/>
</dbReference>
<evidence type="ECO:0000256" key="8">
    <source>
        <dbReference type="PIRSR" id="PIRSR600760-2"/>
    </source>
</evidence>
<dbReference type="InterPro" id="IPR020583">
    <property type="entry name" value="Inositol_monoP_metal-BS"/>
</dbReference>
<evidence type="ECO:0000256" key="3">
    <source>
        <dbReference type="ARBA" id="ARBA00009759"/>
    </source>
</evidence>
<keyword evidence="5 9" id="KW-0378">Hydrolase</keyword>
<dbReference type="Gene3D" id="3.40.190.80">
    <property type="match status" value="1"/>
</dbReference>
<dbReference type="EMBL" id="UGTA01000001">
    <property type="protein sequence ID" value="SUB59224.1"/>
    <property type="molecule type" value="Genomic_DNA"/>
</dbReference>
<keyword evidence="4 8" id="KW-0479">Metal-binding</keyword>
<evidence type="ECO:0000256" key="5">
    <source>
        <dbReference type="ARBA" id="ARBA00022801"/>
    </source>
</evidence>
<dbReference type="InterPro" id="IPR000760">
    <property type="entry name" value="Inositol_monophosphatase-like"/>
</dbReference>
<evidence type="ECO:0000256" key="6">
    <source>
        <dbReference type="ARBA" id="ARBA00022814"/>
    </source>
</evidence>
<dbReference type="GO" id="GO:0046872">
    <property type="term" value="F:metal ion binding"/>
    <property type="evidence" value="ECO:0007669"/>
    <property type="project" value="UniProtKB-KW"/>
</dbReference>